<feature type="transmembrane region" description="Helical" evidence="8">
    <location>
        <begin position="240"/>
        <end position="257"/>
    </location>
</feature>
<keyword evidence="7 8" id="KW-0472">Membrane</keyword>
<dbReference type="InterPro" id="IPR019127">
    <property type="entry name" value="Exosortase"/>
</dbReference>
<dbReference type="GO" id="GO:0008233">
    <property type="term" value="F:peptidase activity"/>
    <property type="evidence" value="ECO:0007669"/>
    <property type="project" value="UniProtKB-KW"/>
</dbReference>
<keyword evidence="2" id="KW-1003">Cell membrane</keyword>
<gene>
    <name evidence="9" type="ORF">SAMN05660236_2511</name>
</gene>
<evidence type="ECO:0000256" key="2">
    <source>
        <dbReference type="ARBA" id="ARBA00022475"/>
    </source>
</evidence>
<evidence type="ECO:0000256" key="8">
    <source>
        <dbReference type="SAM" id="Phobius"/>
    </source>
</evidence>
<dbReference type="NCBIfam" id="TIGR04178">
    <property type="entry name" value="exo_archaeo"/>
    <property type="match status" value="1"/>
</dbReference>
<evidence type="ECO:0000256" key="6">
    <source>
        <dbReference type="ARBA" id="ARBA00022989"/>
    </source>
</evidence>
<evidence type="ECO:0000313" key="10">
    <source>
        <dbReference type="Proteomes" id="UP000190961"/>
    </source>
</evidence>
<dbReference type="GO" id="GO:0005886">
    <property type="term" value="C:plasma membrane"/>
    <property type="evidence" value="ECO:0007669"/>
    <property type="project" value="UniProtKB-SubCell"/>
</dbReference>
<feature type="transmembrane region" description="Helical" evidence="8">
    <location>
        <begin position="20"/>
        <end position="51"/>
    </location>
</feature>
<accession>A0A1T5KR96</accession>
<evidence type="ECO:0000256" key="1">
    <source>
        <dbReference type="ARBA" id="ARBA00004651"/>
    </source>
</evidence>
<evidence type="ECO:0000256" key="5">
    <source>
        <dbReference type="ARBA" id="ARBA00022801"/>
    </source>
</evidence>
<comment type="subcellular location">
    <subcellularLocation>
        <location evidence="1">Cell membrane</location>
        <topology evidence="1">Multi-pass membrane protein</topology>
    </subcellularLocation>
</comment>
<dbReference type="RefSeq" id="WP_079686957.1">
    <property type="nucleotide sequence ID" value="NZ_FUZU01000001.1"/>
</dbReference>
<dbReference type="InterPro" id="IPR031006">
    <property type="entry name" value="Exosort_XrtN"/>
</dbReference>
<keyword evidence="4 8" id="KW-0812">Transmembrane</keyword>
<evidence type="ECO:0000256" key="3">
    <source>
        <dbReference type="ARBA" id="ARBA00022670"/>
    </source>
</evidence>
<keyword evidence="6 8" id="KW-1133">Transmembrane helix</keyword>
<dbReference type="EMBL" id="FUZU01000001">
    <property type="protein sequence ID" value="SKC66217.1"/>
    <property type="molecule type" value="Genomic_DNA"/>
</dbReference>
<sequence length="451" mass="50942">MNVLLLYLRYFIRPDHYKCVGWITLGIAGGAIAFPLSFVSASNVLLGFCLLPFAILTDGRQRVNYIYLVAILMMGSVAYIYAVRTFYFFALAFYILFLFELVLGRINSLVLFLLAFMSPFFNQIVIILGFPIRLQLSEWAGKLLSAAGMMIQVEGNVMLLNGTAFSVDEACMGLNMLATSLLMGVFLIAHQYHTRKLKLGFLPLMVFFSLVLLLNVGSNLLRIVMLVLFRIAPGHPLHEMMGIFCMLLYVVVPLYFLGRWMISRFGKPFSQETHPMQISIFTQALITALALAAVWTGCQIRHERIHTNPEHAHVQLKGFQPVDMENGITKMFNKNILVYIKNIPEFFSGEHTPLICWKGSGYTFKSVKTIAIDGHEIYCGQLHKPGAILYTAWWYTNGSTNTIDQLTWRMEMFQGEPGFCLVNVTAGTEATLRTELERIFGGNALSIKQQI</sequence>
<reference evidence="9 10" key="1">
    <citation type="submission" date="2017-02" db="EMBL/GenBank/DDBJ databases">
        <authorList>
            <person name="Peterson S.W."/>
        </authorList>
    </citation>
    <scope>NUCLEOTIDE SEQUENCE [LARGE SCALE GENOMIC DNA]</scope>
    <source>
        <strain evidence="9 10">DSM 25262</strain>
    </source>
</reference>
<organism evidence="9 10">
    <name type="scientific">Ohtaekwangia koreensis</name>
    <dbReference type="NCBI Taxonomy" id="688867"/>
    <lineage>
        <taxon>Bacteria</taxon>
        <taxon>Pseudomonadati</taxon>
        <taxon>Bacteroidota</taxon>
        <taxon>Cytophagia</taxon>
        <taxon>Cytophagales</taxon>
        <taxon>Fulvivirgaceae</taxon>
        <taxon>Ohtaekwangia</taxon>
    </lineage>
</organism>
<evidence type="ECO:0000313" key="9">
    <source>
        <dbReference type="EMBL" id="SKC66217.1"/>
    </source>
</evidence>
<dbReference type="GO" id="GO:0006508">
    <property type="term" value="P:proteolysis"/>
    <property type="evidence" value="ECO:0007669"/>
    <property type="project" value="UniProtKB-KW"/>
</dbReference>
<evidence type="ECO:0000256" key="7">
    <source>
        <dbReference type="ARBA" id="ARBA00023136"/>
    </source>
</evidence>
<proteinExistence type="predicted"/>
<feature type="transmembrane region" description="Helical" evidence="8">
    <location>
        <begin position="172"/>
        <end position="189"/>
    </location>
</feature>
<keyword evidence="5" id="KW-0378">Hydrolase</keyword>
<feature type="transmembrane region" description="Helical" evidence="8">
    <location>
        <begin position="110"/>
        <end position="132"/>
    </location>
</feature>
<dbReference type="Pfam" id="PF09721">
    <property type="entry name" value="Exosortase_EpsH"/>
    <property type="match status" value="1"/>
</dbReference>
<dbReference type="NCBIfam" id="TIGR04476">
    <property type="entry name" value="exosort_XrtN"/>
    <property type="match status" value="1"/>
</dbReference>
<protein>
    <submittedName>
        <fullName evidence="9">Exosortase N</fullName>
    </submittedName>
</protein>
<feature type="transmembrane region" description="Helical" evidence="8">
    <location>
        <begin position="86"/>
        <end position="103"/>
    </location>
</feature>
<feature type="transmembrane region" description="Helical" evidence="8">
    <location>
        <begin position="278"/>
        <end position="297"/>
    </location>
</feature>
<feature type="transmembrane region" description="Helical" evidence="8">
    <location>
        <begin position="63"/>
        <end position="80"/>
    </location>
</feature>
<keyword evidence="10" id="KW-1185">Reference proteome</keyword>
<keyword evidence="3" id="KW-0645">Protease</keyword>
<dbReference type="STRING" id="688867.SAMN05660236_2511"/>
<name>A0A1T5KR96_9BACT</name>
<dbReference type="AlphaFoldDB" id="A0A1T5KR96"/>
<dbReference type="Proteomes" id="UP000190961">
    <property type="component" value="Unassembled WGS sequence"/>
</dbReference>
<evidence type="ECO:0000256" key="4">
    <source>
        <dbReference type="ARBA" id="ARBA00022692"/>
    </source>
</evidence>
<dbReference type="InterPro" id="IPR026392">
    <property type="entry name" value="Exo/Archaeosortase_dom"/>
</dbReference>
<feature type="transmembrane region" description="Helical" evidence="8">
    <location>
        <begin position="201"/>
        <end position="228"/>
    </location>
</feature>